<dbReference type="EMBL" id="JRLY01000001">
    <property type="protein sequence ID" value="KGO95126.1"/>
    <property type="molecule type" value="Genomic_DNA"/>
</dbReference>
<dbReference type="eggNOG" id="ENOG50330RK">
    <property type="taxonomic scope" value="Bacteria"/>
</dbReference>
<comment type="caution">
    <text evidence="1">The sequence shown here is derived from an EMBL/GenBank/DDBJ whole genome shotgun (WGS) entry which is preliminary data.</text>
</comment>
<dbReference type="RefSeq" id="WP_026992504.1">
    <property type="nucleotide sequence ID" value="NZ_JRLY01000001.1"/>
</dbReference>
<proteinExistence type="predicted"/>
<evidence type="ECO:0000313" key="1">
    <source>
        <dbReference type="EMBL" id="KGO95126.1"/>
    </source>
</evidence>
<keyword evidence="2" id="KW-1185">Reference proteome</keyword>
<dbReference type="STRING" id="1121898.GCA_000422725_01118"/>
<sequence length="76" mass="8195">MEYKVVPFVASIDSKSGNTNHVAQQLEATITSYTAKGWTYVGLESVTTFVQPDAGCFGIAAKPGYTTANQMVVFKK</sequence>
<dbReference type="Proteomes" id="UP000030111">
    <property type="component" value="Unassembled WGS sequence"/>
</dbReference>
<evidence type="ECO:0008006" key="3">
    <source>
        <dbReference type="Google" id="ProtNLM"/>
    </source>
</evidence>
<protein>
    <recommendedName>
        <fullName evidence="3">DUF4177 domain-containing protein</fullName>
    </recommendedName>
</protein>
<gene>
    <name evidence="1" type="ORF">Q766_03240</name>
</gene>
<name>A0A0A2MU40_9FLAO</name>
<evidence type="ECO:0000313" key="2">
    <source>
        <dbReference type="Proteomes" id="UP000030111"/>
    </source>
</evidence>
<dbReference type="AlphaFoldDB" id="A0A0A2MU40"/>
<organism evidence="1 2">
    <name type="scientific">Flavobacterium subsaxonicum WB 4.1-42 = DSM 21790</name>
    <dbReference type="NCBI Taxonomy" id="1121898"/>
    <lineage>
        <taxon>Bacteria</taxon>
        <taxon>Pseudomonadati</taxon>
        <taxon>Bacteroidota</taxon>
        <taxon>Flavobacteriia</taxon>
        <taxon>Flavobacteriales</taxon>
        <taxon>Flavobacteriaceae</taxon>
        <taxon>Flavobacterium</taxon>
    </lineage>
</organism>
<accession>A0A0A2MU40</accession>
<dbReference type="OrthoDB" id="710926at2"/>
<reference evidence="1 2" key="1">
    <citation type="submission" date="2013-09" db="EMBL/GenBank/DDBJ databases">
        <authorList>
            <person name="Zeng Z."/>
            <person name="Chen C."/>
        </authorList>
    </citation>
    <scope>NUCLEOTIDE SEQUENCE [LARGE SCALE GENOMIC DNA]</scope>
    <source>
        <strain evidence="1 2">WB 4.1-42</strain>
    </source>
</reference>